<organism evidence="2 3">
    <name type="scientific">Pyxidicoccus parkwayensis</name>
    <dbReference type="NCBI Taxonomy" id="2813578"/>
    <lineage>
        <taxon>Bacteria</taxon>
        <taxon>Pseudomonadati</taxon>
        <taxon>Myxococcota</taxon>
        <taxon>Myxococcia</taxon>
        <taxon>Myxococcales</taxon>
        <taxon>Cystobacterineae</taxon>
        <taxon>Myxococcaceae</taxon>
        <taxon>Pyxidicoccus</taxon>
    </lineage>
</organism>
<reference evidence="2 3" key="1">
    <citation type="submission" date="2021-02" db="EMBL/GenBank/DDBJ databases">
        <title>De Novo genome assembly of isolated myxobacteria.</title>
        <authorList>
            <person name="Stevens D.C."/>
        </authorList>
    </citation>
    <scope>NUCLEOTIDE SEQUENCE [LARGE SCALE GENOMIC DNA]</scope>
    <source>
        <strain evidence="3">SCPEA02</strain>
    </source>
</reference>
<dbReference type="EMBL" id="CP071090">
    <property type="protein sequence ID" value="QSQ21167.1"/>
    <property type="molecule type" value="Genomic_DNA"/>
</dbReference>
<protein>
    <submittedName>
        <fullName evidence="2">Type II toxin-antitoxin system MqsA family antitoxin</fullName>
    </submittedName>
</protein>
<dbReference type="CDD" id="cd00093">
    <property type="entry name" value="HTH_XRE"/>
    <property type="match status" value="1"/>
</dbReference>
<dbReference type="InterPro" id="IPR032758">
    <property type="entry name" value="MqsA/HigA-2"/>
</dbReference>
<dbReference type="InterPro" id="IPR001387">
    <property type="entry name" value="Cro/C1-type_HTH"/>
</dbReference>
<dbReference type="RefSeq" id="WP_206722746.1">
    <property type="nucleotide sequence ID" value="NZ_CP071090.1"/>
</dbReference>
<dbReference type="Gene3D" id="1.10.260.40">
    <property type="entry name" value="lambda repressor-like DNA-binding domains"/>
    <property type="match status" value="1"/>
</dbReference>
<feature type="domain" description="HTH cro/C1-type" evidence="1">
    <location>
        <begin position="72"/>
        <end position="102"/>
    </location>
</feature>
<gene>
    <name evidence="2" type="ORF">JY651_39180</name>
</gene>
<accession>A0ABX7NQP1</accession>
<dbReference type="NCBIfam" id="TIGR03831">
    <property type="entry name" value="YgiT_finger"/>
    <property type="match status" value="1"/>
</dbReference>
<keyword evidence="3" id="KW-1185">Reference proteome</keyword>
<name>A0ABX7NQP1_9BACT</name>
<evidence type="ECO:0000259" key="1">
    <source>
        <dbReference type="PROSITE" id="PS50943"/>
    </source>
</evidence>
<evidence type="ECO:0000313" key="2">
    <source>
        <dbReference type="EMBL" id="QSQ21167.1"/>
    </source>
</evidence>
<dbReference type="Pfam" id="PF15731">
    <property type="entry name" value="MqsA_antitoxin"/>
    <property type="match status" value="1"/>
</dbReference>
<dbReference type="PROSITE" id="PS50943">
    <property type="entry name" value="HTH_CROC1"/>
    <property type="match status" value="1"/>
</dbReference>
<dbReference type="Gene3D" id="3.10.20.860">
    <property type="match status" value="1"/>
</dbReference>
<dbReference type="SUPFAM" id="SSF47413">
    <property type="entry name" value="lambda repressor-like DNA-binding domains"/>
    <property type="match status" value="1"/>
</dbReference>
<sequence>MKCMQCGGSMTARQETRRNYAGLEGVIVEGVQVRHCPACGEEEISYSNVEQLHATLALQLARKEAGLTPTEIRFLRTYLGLSGSDLARRMGVTKETVSRWERIDKPLAMGPMAERLLRLMAVREQPVTEYPLERLEHVATTEATPLRVRLKPKKQGWTVELPAR</sequence>
<dbReference type="Proteomes" id="UP000662747">
    <property type="component" value="Chromosome"/>
</dbReference>
<evidence type="ECO:0000313" key="3">
    <source>
        <dbReference type="Proteomes" id="UP000662747"/>
    </source>
</evidence>
<dbReference type="InterPro" id="IPR010982">
    <property type="entry name" value="Lambda_DNA-bd_dom_sf"/>
</dbReference>
<dbReference type="InterPro" id="IPR022453">
    <property type="entry name" value="Znf_MqsA-type"/>
</dbReference>
<proteinExistence type="predicted"/>
<dbReference type="NCBIfam" id="TIGR03830">
    <property type="entry name" value="CxxCG_CxxCG_HTH"/>
    <property type="match status" value="1"/>
</dbReference>
<dbReference type="InterPro" id="IPR022452">
    <property type="entry name" value="MqsA"/>
</dbReference>